<name>I4VZ26_9GAMM</name>
<comment type="caution">
    <text evidence="2">The sequence shown here is derived from an EMBL/GenBank/DDBJ whole genome shotgun (WGS) entry which is preliminary data.</text>
</comment>
<feature type="transmembrane region" description="Helical" evidence="1">
    <location>
        <begin position="42"/>
        <end position="65"/>
    </location>
</feature>
<keyword evidence="1" id="KW-1133">Transmembrane helix</keyword>
<proteinExistence type="predicted"/>
<evidence type="ECO:0000256" key="1">
    <source>
        <dbReference type="SAM" id="Phobius"/>
    </source>
</evidence>
<keyword evidence="1" id="KW-0812">Transmembrane</keyword>
<dbReference type="STRING" id="1163407.UU7_10690"/>
<keyword evidence="3" id="KW-1185">Reference proteome</keyword>
<evidence type="ECO:0000313" key="2">
    <source>
        <dbReference type="EMBL" id="EIL92467.1"/>
    </source>
</evidence>
<reference evidence="2 3" key="1">
    <citation type="journal article" date="2012" name="J. Bacteriol.">
        <title>Genome sequences for six rhodanobacter strains, isolated from soils and the terrestrial subsurface, with variable denitrification capabilities.</title>
        <authorList>
            <person name="Kostka J.E."/>
            <person name="Green S.J."/>
            <person name="Rishishwar L."/>
            <person name="Prakash O."/>
            <person name="Katz L.S."/>
            <person name="Marino-Ramirez L."/>
            <person name="Jordan I.K."/>
            <person name="Munk C."/>
            <person name="Ivanova N."/>
            <person name="Mikhailova N."/>
            <person name="Watson D.B."/>
            <person name="Brown S.D."/>
            <person name="Palumbo A.V."/>
            <person name="Brooks S.C."/>
        </authorList>
    </citation>
    <scope>NUCLEOTIDE SEQUENCE [LARGE SCALE GENOMIC DNA]</scope>
    <source>
        <strain evidence="2 3">B39</strain>
    </source>
</reference>
<dbReference type="Proteomes" id="UP000003226">
    <property type="component" value="Unassembled WGS sequence"/>
</dbReference>
<protein>
    <submittedName>
        <fullName evidence="2">Cytochrome c1 protein</fullName>
    </submittedName>
</protein>
<dbReference type="AlphaFoldDB" id="I4VZ26"/>
<dbReference type="EMBL" id="AJXT01000032">
    <property type="protein sequence ID" value="EIL92467.1"/>
    <property type="molecule type" value="Genomic_DNA"/>
</dbReference>
<organism evidence="2 3">
    <name type="scientific">Rhodanobacter spathiphylli B39</name>
    <dbReference type="NCBI Taxonomy" id="1163407"/>
    <lineage>
        <taxon>Bacteria</taxon>
        <taxon>Pseudomonadati</taxon>
        <taxon>Pseudomonadota</taxon>
        <taxon>Gammaproteobacteria</taxon>
        <taxon>Lysobacterales</taxon>
        <taxon>Rhodanobacteraceae</taxon>
        <taxon>Rhodanobacter</taxon>
    </lineage>
</organism>
<dbReference type="RefSeq" id="WP_007808156.1">
    <property type="nucleotide sequence ID" value="NZ_AJXT01000032.1"/>
</dbReference>
<sequence length="482" mass="52238">MVHPSAQAGDVFLPVTERTLMNGHGKGHIGGQFVSTHLPRRWMLLVALVWLAVMPDLALAIPAYARQTRLACVACHVGAFGPQLTQFGRQFKLLGYTMKVGDGKSLPLSAMLVESFTHTQKAQADVPAKGFGRNDNAELQQASVFLAGRLSEHIGVFAQATYSENGGLLGWDNMDLRYARAFSRGSHSGIWGISINNNPTVSDVFNTAPAWMYPYLSADLAPGAPAQPMLFGGLGGQAIGASAYMQVDGAWYVEAGGYRSLSPSFLRRVNAGYDGRVSGIAPYARAAYTWQMPAGDLSIGGFLLSLHRSLVGANFAGDAVAVPGPSDRFRDIGLDASYQYTRGDHGFTADALYVSEQQRLDATYADGGADHLHNSLQAFNLKGSYWYRNTYGVTLASFVDNGSNDLTLYGNNGSPDTRGESIEFNYNPFGEATSWHQPWANVRLGLQYTYFTRFSALVHNIDGAGRSASANNTLYFYVWLAI</sequence>
<keyword evidence="1" id="KW-0472">Membrane</keyword>
<accession>I4VZ26</accession>
<evidence type="ECO:0000313" key="3">
    <source>
        <dbReference type="Proteomes" id="UP000003226"/>
    </source>
</evidence>
<dbReference type="PATRIC" id="fig|1163407.3.peg.2145"/>
<gene>
    <name evidence="2" type="ORF">UU7_10690</name>
</gene>
<dbReference type="eggNOG" id="ENOG502Z9G8">
    <property type="taxonomic scope" value="Bacteria"/>
</dbReference>